<feature type="compositionally biased region" description="Acidic residues" evidence="2">
    <location>
        <begin position="255"/>
        <end position="272"/>
    </location>
</feature>
<protein>
    <submittedName>
        <fullName evidence="3">Uncharacterized protein</fullName>
    </submittedName>
</protein>
<organism evidence="3 4">
    <name type="scientific">Durusdinium trenchii</name>
    <dbReference type="NCBI Taxonomy" id="1381693"/>
    <lineage>
        <taxon>Eukaryota</taxon>
        <taxon>Sar</taxon>
        <taxon>Alveolata</taxon>
        <taxon>Dinophyceae</taxon>
        <taxon>Suessiales</taxon>
        <taxon>Symbiodiniaceae</taxon>
        <taxon>Durusdinium</taxon>
    </lineage>
</organism>
<keyword evidence="4" id="KW-1185">Reference proteome</keyword>
<proteinExistence type="predicted"/>
<evidence type="ECO:0000256" key="2">
    <source>
        <dbReference type="SAM" id="MobiDB-lite"/>
    </source>
</evidence>
<feature type="non-terminal residue" evidence="3">
    <location>
        <position position="615"/>
    </location>
</feature>
<dbReference type="EMBL" id="CAXAMN010023906">
    <property type="protein sequence ID" value="CAK9081971.1"/>
    <property type="molecule type" value="Genomic_DNA"/>
</dbReference>
<accession>A0ABP0Q141</accession>
<keyword evidence="1" id="KW-0175">Coiled coil</keyword>
<evidence type="ECO:0000256" key="1">
    <source>
        <dbReference type="SAM" id="Coils"/>
    </source>
</evidence>
<sequence length="615" mass="69717">MASQLDDETLEGDDKANDLPSEYVVKVNDMEFMRLRTAKSSQIAKLIKMDADLLVISRQDVQGFEARMQDFTGLTYQWEQKVIEAANIANEKGIELKKVTQEMLLLKKQLSSVTQDLAAALVNSKDKSLFPNEEGERLRMRLAEYESLFMTVVTSFEGQDFEEPTSVTQKVVEEREANIQMVENCLQEIEVLERARQKAVRHSLTVQTMFDVIHNQLMKEGDRSQTSRNQARHAWSEAVVLSMTGKPGPVASEPQEPDQEPQELQDLQEQEPEPIQLEQPQEPVVIDGKLHLSPAVESLFLKDQGVYVRRLNDLQNHLAEEMENTDILEEALNEAVEYGEELQMRLAGLQGELQTMIEDKQRLEEESQEQLKHHIQAQQHAASLQELARAEVARRDAQVAALQEALSAQEKQSAARMAQACQEMELMNQTLAAREESDAKARQEIDDLKQTLAAREESDAKACQEIDDLKQTLAAREESDAKARQEIDDLQQTLAAREESDTKARQEIDDLKQTLGAREESDAKARQEIDDLKQTLAADAKARQEMELMNQTLAAREESDAKARQEIDDLKQMLAAREESHAKALHEKDQQAAQAMDELRTKGQALHEKDQQVEA</sequence>
<gene>
    <name evidence="3" type="ORF">CCMP2556_LOCUS40062</name>
</gene>
<name>A0ABP0Q141_9DINO</name>
<feature type="compositionally biased region" description="Basic and acidic residues" evidence="2">
    <location>
        <begin position="575"/>
        <end position="590"/>
    </location>
</feature>
<evidence type="ECO:0000313" key="3">
    <source>
        <dbReference type="EMBL" id="CAK9081971.1"/>
    </source>
</evidence>
<feature type="compositionally biased region" description="Basic and acidic residues" evidence="2">
    <location>
        <begin position="597"/>
        <end position="615"/>
    </location>
</feature>
<feature type="region of interest" description="Disordered" evidence="2">
    <location>
        <begin position="244"/>
        <end position="272"/>
    </location>
</feature>
<comment type="caution">
    <text evidence="3">The sequence shown here is derived from an EMBL/GenBank/DDBJ whole genome shotgun (WGS) entry which is preliminary data.</text>
</comment>
<feature type="coiled-coil region" evidence="1">
    <location>
        <begin position="311"/>
        <end position="373"/>
    </location>
</feature>
<dbReference type="Proteomes" id="UP001642484">
    <property type="component" value="Unassembled WGS sequence"/>
</dbReference>
<reference evidence="3 4" key="1">
    <citation type="submission" date="2024-02" db="EMBL/GenBank/DDBJ databases">
        <authorList>
            <person name="Chen Y."/>
            <person name="Shah S."/>
            <person name="Dougan E. K."/>
            <person name="Thang M."/>
            <person name="Chan C."/>
        </authorList>
    </citation>
    <scope>NUCLEOTIDE SEQUENCE [LARGE SCALE GENOMIC DNA]</scope>
</reference>
<evidence type="ECO:0000313" key="4">
    <source>
        <dbReference type="Proteomes" id="UP001642484"/>
    </source>
</evidence>
<feature type="region of interest" description="Disordered" evidence="2">
    <location>
        <begin position="575"/>
        <end position="615"/>
    </location>
</feature>